<evidence type="ECO:0000256" key="1">
    <source>
        <dbReference type="SAM" id="MobiDB-lite"/>
    </source>
</evidence>
<dbReference type="EMBL" id="CAAALY010035631">
    <property type="protein sequence ID" value="VEL18098.1"/>
    <property type="molecule type" value="Genomic_DNA"/>
</dbReference>
<dbReference type="AlphaFoldDB" id="A0A448WR45"/>
<name>A0A448WR45_9PLAT</name>
<keyword evidence="3" id="KW-1185">Reference proteome</keyword>
<comment type="caution">
    <text evidence="2">The sequence shown here is derived from an EMBL/GenBank/DDBJ whole genome shotgun (WGS) entry which is preliminary data.</text>
</comment>
<proteinExistence type="predicted"/>
<dbReference type="Proteomes" id="UP000784294">
    <property type="component" value="Unassembled WGS sequence"/>
</dbReference>
<sequence>MPCSVVVSFSRRLLKMALHPSAHLFSASFTLIRMSPLLCVSLSHCILVILPLSLSLSHSLSLSLYAYPQELCTADNADVDLPAHACIAVCFCQRKLALSGLVSLRSATRRRPCCLRRARIRKTTRRGRLEADAPRRATPTNAPSKRLTLTQNGQLAEQSLSLARSLSLALKQPNHQVIFQSIH</sequence>
<reference evidence="2" key="1">
    <citation type="submission" date="2018-11" db="EMBL/GenBank/DDBJ databases">
        <authorList>
            <consortium name="Pathogen Informatics"/>
        </authorList>
    </citation>
    <scope>NUCLEOTIDE SEQUENCE</scope>
</reference>
<gene>
    <name evidence="2" type="ORF">PXEA_LOCUS11538</name>
</gene>
<protein>
    <submittedName>
        <fullName evidence="2">Uncharacterized protein</fullName>
    </submittedName>
</protein>
<evidence type="ECO:0000313" key="2">
    <source>
        <dbReference type="EMBL" id="VEL18098.1"/>
    </source>
</evidence>
<organism evidence="2 3">
    <name type="scientific">Protopolystoma xenopodis</name>
    <dbReference type="NCBI Taxonomy" id="117903"/>
    <lineage>
        <taxon>Eukaryota</taxon>
        <taxon>Metazoa</taxon>
        <taxon>Spiralia</taxon>
        <taxon>Lophotrochozoa</taxon>
        <taxon>Platyhelminthes</taxon>
        <taxon>Monogenea</taxon>
        <taxon>Polyopisthocotylea</taxon>
        <taxon>Polystomatidea</taxon>
        <taxon>Polystomatidae</taxon>
        <taxon>Protopolystoma</taxon>
    </lineage>
</organism>
<feature type="region of interest" description="Disordered" evidence="1">
    <location>
        <begin position="125"/>
        <end position="146"/>
    </location>
</feature>
<accession>A0A448WR45</accession>
<evidence type="ECO:0000313" key="3">
    <source>
        <dbReference type="Proteomes" id="UP000784294"/>
    </source>
</evidence>